<comment type="catalytic activity">
    <reaction evidence="10 11">
        <text>shikimate + ATP = 3-phosphoshikimate + ADP + H(+)</text>
        <dbReference type="Rhea" id="RHEA:13121"/>
        <dbReference type="ChEBI" id="CHEBI:15378"/>
        <dbReference type="ChEBI" id="CHEBI:30616"/>
        <dbReference type="ChEBI" id="CHEBI:36208"/>
        <dbReference type="ChEBI" id="CHEBI:145989"/>
        <dbReference type="ChEBI" id="CHEBI:456216"/>
        <dbReference type="EC" id="2.7.1.71"/>
    </reaction>
</comment>
<dbReference type="Pfam" id="PF01202">
    <property type="entry name" value="SKI"/>
    <property type="match status" value="1"/>
</dbReference>
<dbReference type="AlphaFoldDB" id="A0A1M7P654"/>
<evidence type="ECO:0000256" key="11">
    <source>
        <dbReference type="HAMAP-Rule" id="MF_00109"/>
    </source>
</evidence>
<evidence type="ECO:0000256" key="2">
    <source>
        <dbReference type="ARBA" id="ARBA00006997"/>
    </source>
</evidence>
<comment type="pathway">
    <text evidence="1 11">Metabolic intermediate biosynthesis; chorismate biosynthesis; chorismate from D-erythrose 4-phosphate and phosphoenolpyruvate: step 5/7.</text>
</comment>
<keyword evidence="11" id="KW-0963">Cytoplasm</keyword>
<dbReference type="GO" id="GO:0009423">
    <property type="term" value="P:chorismate biosynthetic process"/>
    <property type="evidence" value="ECO:0007669"/>
    <property type="project" value="UniProtKB-UniRule"/>
</dbReference>
<comment type="cofactor">
    <cofactor evidence="11">
        <name>Mg(2+)</name>
        <dbReference type="ChEBI" id="CHEBI:18420"/>
    </cofactor>
    <text evidence="11">Binds 1 Mg(2+) ion per subunit.</text>
</comment>
<dbReference type="STRING" id="1027249.SAMN05216179_2027"/>
<dbReference type="OrthoDB" id="9800332at2"/>
<dbReference type="GO" id="GO:0009073">
    <property type="term" value="P:aromatic amino acid family biosynthetic process"/>
    <property type="evidence" value="ECO:0007669"/>
    <property type="project" value="UniProtKB-KW"/>
</dbReference>
<sequence length="165" mass="19222">MKSIYLIGFMGSGKTSIAIRLQEKLNLKLQDTDQMIEANYQMEIPTIFAEKGEETFREYESSVLKQTEQEDTIVATGGGIIEREENRLWLQNKRNVFFLETTWEEISQRLIGDQSRPIWNNQSRDKQQLLEQRLPKYQEVATYIIKTDGKSVEQIADQIISKLDA</sequence>
<dbReference type="GO" id="GO:0005524">
    <property type="term" value="F:ATP binding"/>
    <property type="evidence" value="ECO:0007669"/>
    <property type="project" value="UniProtKB-UniRule"/>
</dbReference>
<feature type="binding site" evidence="11">
    <location>
        <begin position="11"/>
        <end position="16"/>
    </location>
    <ligand>
        <name>ATP</name>
        <dbReference type="ChEBI" id="CHEBI:30616"/>
    </ligand>
</feature>
<dbReference type="EC" id="2.7.1.71" evidence="3 11"/>
<dbReference type="SUPFAM" id="SSF52540">
    <property type="entry name" value="P-loop containing nucleoside triphosphate hydrolases"/>
    <property type="match status" value="1"/>
</dbReference>
<organism evidence="12 13">
    <name type="scientific">Gracilibacillus kekensis</name>
    <dbReference type="NCBI Taxonomy" id="1027249"/>
    <lineage>
        <taxon>Bacteria</taxon>
        <taxon>Bacillati</taxon>
        <taxon>Bacillota</taxon>
        <taxon>Bacilli</taxon>
        <taxon>Bacillales</taxon>
        <taxon>Bacillaceae</taxon>
        <taxon>Gracilibacillus</taxon>
    </lineage>
</organism>
<comment type="similarity">
    <text evidence="2 11">Belongs to the shikimate kinase family.</text>
</comment>
<protein>
    <recommendedName>
        <fullName evidence="3 11">Shikimate kinase</fullName>
        <shortName evidence="11">SK</shortName>
        <ecNumber evidence="3 11">2.7.1.71</ecNumber>
    </recommendedName>
</protein>
<evidence type="ECO:0000256" key="8">
    <source>
        <dbReference type="ARBA" id="ARBA00022840"/>
    </source>
</evidence>
<comment type="caution">
    <text evidence="11">Lacks conserved residue(s) required for the propagation of feature annotation.</text>
</comment>
<keyword evidence="7 11" id="KW-0418">Kinase</keyword>
<feature type="binding site" evidence="11">
    <location>
        <position position="57"/>
    </location>
    <ligand>
        <name>substrate</name>
    </ligand>
</feature>
<evidence type="ECO:0000256" key="3">
    <source>
        <dbReference type="ARBA" id="ARBA00012154"/>
    </source>
</evidence>
<comment type="subcellular location">
    <subcellularLocation>
        <location evidence="11">Cytoplasm</location>
    </subcellularLocation>
</comment>
<keyword evidence="6 11" id="KW-0547">Nucleotide-binding</keyword>
<evidence type="ECO:0000256" key="10">
    <source>
        <dbReference type="ARBA" id="ARBA00048567"/>
    </source>
</evidence>
<evidence type="ECO:0000256" key="9">
    <source>
        <dbReference type="ARBA" id="ARBA00023141"/>
    </source>
</evidence>
<keyword evidence="9 11" id="KW-0057">Aromatic amino acid biosynthesis</keyword>
<keyword evidence="5 11" id="KW-0808">Transferase</keyword>
<comment type="subunit">
    <text evidence="11">Monomer.</text>
</comment>
<dbReference type="EMBL" id="FRCZ01000003">
    <property type="protein sequence ID" value="SHN12120.1"/>
    <property type="molecule type" value="Genomic_DNA"/>
</dbReference>
<dbReference type="CDD" id="cd00464">
    <property type="entry name" value="SK"/>
    <property type="match status" value="1"/>
</dbReference>
<dbReference type="PROSITE" id="PS01128">
    <property type="entry name" value="SHIKIMATE_KINASE"/>
    <property type="match status" value="1"/>
</dbReference>
<dbReference type="InterPro" id="IPR023000">
    <property type="entry name" value="Shikimate_kinase_CS"/>
</dbReference>
<dbReference type="GO" id="GO:0004765">
    <property type="term" value="F:shikimate kinase activity"/>
    <property type="evidence" value="ECO:0007669"/>
    <property type="project" value="UniProtKB-UniRule"/>
</dbReference>
<keyword evidence="11" id="KW-0479">Metal-binding</keyword>
<dbReference type="RefSeq" id="WP_073201714.1">
    <property type="nucleotide sequence ID" value="NZ_FRCZ01000003.1"/>
</dbReference>
<feature type="binding site" evidence="11">
    <location>
        <position position="33"/>
    </location>
    <ligand>
        <name>substrate</name>
    </ligand>
</feature>
<keyword evidence="4 11" id="KW-0028">Amino-acid biosynthesis</keyword>
<evidence type="ECO:0000313" key="12">
    <source>
        <dbReference type="EMBL" id="SHN12120.1"/>
    </source>
</evidence>
<keyword evidence="11" id="KW-0460">Magnesium</keyword>
<comment type="function">
    <text evidence="11">Catalyzes the specific phosphorylation of the 3-hydroxyl group of shikimic acid using ATP as a cosubstrate.</text>
</comment>
<dbReference type="GO" id="GO:0000287">
    <property type="term" value="F:magnesium ion binding"/>
    <property type="evidence" value="ECO:0007669"/>
    <property type="project" value="UniProtKB-UniRule"/>
</dbReference>
<dbReference type="GO" id="GO:0005829">
    <property type="term" value="C:cytosol"/>
    <property type="evidence" value="ECO:0007669"/>
    <property type="project" value="TreeGrafter"/>
</dbReference>
<evidence type="ECO:0000256" key="5">
    <source>
        <dbReference type="ARBA" id="ARBA00022679"/>
    </source>
</evidence>
<dbReference type="Proteomes" id="UP000184184">
    <property type="component" value="Unassembled WGS sequence"/>
</dbReference>
<dbReference type="HAMAP" id="MF_00109">
    <property type="entry name" value="Shikimate_kinase"/>
    <property type="match status" value="1"/>
</dbReference>
<keyword evidence="13" id="KW-1185">Reference proteome</keyword>
<dbReference type="InterPro" id="IPR027417">
    <property type="entry name" value="P-loop_NTPase"/>
</dbReference>
<evidence type="ECO:0000256" key="7">
    <source>
        <dbReference type="ARBA" id="ARBA00022777"/>
    </source>
</evidence>
<keyword evidence="8 11" id="KW-0067">ATP-binding</keyword>
<reference evidence="12 13" key="1">
    <citation type="submission" date="2016-11" db="EMBL/GenBank/DDBJ databases">
        <authorList>
            <person name="Jaros S."/>
            <person name="Januszkiewicz K."/>
            <person name="Wedrychowicz H."/>
        </authorList>
    </citation>
    <scope>NUCLEOTIDE SEQUENCE [LARGE SCALE GENOMIC DNA]</scope>
    <source>
        <strain evidence="12 13">CGMCC 1.10681</strain>
    </source>
</reference>
<name>A0A1M7P654_9BACI</name>
<dbReference type="GO" id="GO:0008652">
    <property type="term" value="P:amino acid biosynthetic process"/>
    <property type="evidence" value="ECO:0007669"/>
    <property type="project" value="UniProtKB-KW"/>
</dbReference>
<gene>
    <name evidence="11" type="primary">aroK</name>
    <name evidence="12" type="ORF">SAMN05216179_2027</name>
</gene>
<feature type="binding site" evidence="11">
    <location>
        <position position="78"/>
    </location>
    <ligand>
        <name>substrate</name>
    </ligand>
</feature>
<proteinExistence type="inferred from homology"/>
<dbReference type="PANTHER" id="PTHR21087:SF16">
    <property type="entry name" value="SHIKIMATE KINASE 1, CHLOROPLASTIC"/>
    <property type="match status" value="1"/>
</dbReference>
<evidence type="ECO:0000256" key="4">
    <source>
        <dbReference type="ARBA" id="ARBA00022605"/>
    </source>
</evidence>
<dbReference type="InterPro" id="IPR000623">
    <property type="entry name" value="Shikimate_kinase/TSH1"/>
</dbReference>
<dbReference type="PRINTS" id="PR01100">
    <property type="entry name" value="SHIKIMTKNASE"/>
</dbReference>
<dbReference type="PANTHER" id="PTHR21087">
    <property type="entry name" value="SHIKIMATE KINASE"/>
    <property type="match status" value="1"/>
</dbReference>
<evidence type="ECO:0000313" key="13">
    <source>
        <dbReference type="Proteomes" id="UP000184184"/>
    </source>
</evidence>
<evidence type="ECO:0000256" key="6">
    <source>
        <dbReference type="ARBA" id="ARBA00022741"/>
    </source>
</evidence>
<dbReference type="Gene3D" id="3.40.50.300">
    <property type="entry name" value="P-loop containing nucleotide triphosphate hydrolases"/>
    <property type="match status" value="1"/>
</dbReference>
<feature type="binding site" evidence="11">
    <location>
        <position position="133"/>
    </location>
    <ligand>
        <name>substrate</name>
    </ligand>
</feature>
<dbReference type="InterPro" id="IPR031322">
    <property type="entry name" value="Shikimate/glucono_kinase"/>
</dbReference>
<feature type="binding site" evidence="11">
    <location>
        <position position="116"/>
    </location>
    <ligand>
        <name>ATP</name>
        <dbReference type="ChEBI" id="CHEBI:30616"/>
    </ligand>
</feature>
<dbReference type="UniPathway" id="UPA00053">
    <property type="reaction ID" value="UER00088"/>
</dbReference>
<accession>A0A1M7P654</accession>
<evidence type="ECO:0000256" key="1">
    <source>
        <dbReference type="ARBA" id="ARBA00004842"/>
    </source>
</evidence>
<feature type="binding site" evidence="11">
    <location>
        <position position="15"/>
    </location>
    <ligand>
        <name>Mg(2+)</name>
        <dbReference type="ChEBI" id="CHEBI:18420"/>
    </ligand>
</feature>